<keyword evidence="4" id="KW-1185">Reference proteome</keyword>
<dbReference type="PIRSF" id="PIRSF003230">
    <property type="entry name" value="YbgC"/>
    <property type="match status" value="1"/>
</dbReference>
<dbReference type="GO" id="GO:0047617">
    <property type="term" value="F:fatty acyl-CoA hydrolase activity"/>
    <property type="evidence" value="ECO:0007669"/>
    <property type="project" value="TreeGrafter"/>
</dbReference>
<evidence type="ECO:0000256" key="1">
    <source>
        <dbReference type="ARBA" id="ARBA00005953"/>
    </source>
</evidence>
<dbReference type="SUPFAM" id="SSF54637">
    <property type="entry name" value="Thioesterase/thiol ester dehydrase-isomerase"/>
    <property type="match status" value="1"/>
</dbReference>
<dbReference type="Proteomes" id="UP000198836">
    <property type="component" value="Unassembled WGS sequence"/>
</dbReference>
<dbReference type="OrthoDB" id="9800856at2"/>
<dbReference type="Gene3D" id="3.10.129.10">
    <property type="entry name" value="Hotdog Thioesterase"/>
    <property type="match status" value="1"/>
</dbReference>
<keyword evidence="2 3" id="KW-0378">Hydrolase</keyword>
<reference evidence="4" key="1">
    <citation type="submission" date="2016-10" db="EMBL/GenBank/DDBJ databases">
        <authorList>
            <person name="Varghese N."/>
            <person name="Submissions S."/>
        </authorList>
    </citation>
    <scope>NUCLEOTIDE SEQUENCE [LARGE SCALE GENOMIC DNA]</scope>
    <source>
        <strain evidence="4">DSM 18130</strain>
    </source>
</reference>
<dbReference type="PANTHER" id="PTHR31793:SF27">
    <property type="entry name" value="NOVEL THIOESTERASE SUPERFAMILY DOMAIN AND SAPOSIN A-TYPE DOMAIN CONTAINING PROTEIN (0610012H03RIK)"/>
    <property type="match status" value="1"/>
</dbReference>
<dbReference type="Pfam" id="PF13279">
    <property type="entry name" value="4HBT_2"/>
    <property type="match status" value="1"/>
</dbReference>
<protein>
    <submittedName>
        <fullName evidence="3">Acyl-CoA thioester hydrolase</fullName>
    </submittedName>
</protein>
<dbReference type="PANTHER" id="PTHR31793">
    <property type="entry name" value="4-HYDROXYBENZOYL-COA THIOESTERASE FAMILY MEMBER"/>
    <property type="match status" value="1"/>
</dbReference>
<dbReference type="CDD" id="cd00586">
    <property type="entry name" value="4HBT"/>
    <property type="match status" value="1"/>
</dbReference>
<sequence>MFSHSTKIRVRYGETDQMGYMYYGNYAQYYEVGRVEMLRSLGMSYSSMEAAGIMMPVLELKCKYIKPALYDQEITVKTIIKTLPGVRIFFEYELYNEKEELINIGSTTLVFVDMKKNKPTNPPENFMEKLSVFFN</sequence>
<accession>A0A1I0SGQ6</accession>
<organism evidence="3 4">
    <name type="scientific">Pedobacter suwonensis</name>
    <dbReference type="NCBI Taxonomy" id="332999"/>
    <lineage>
        <taxon>Bacteria</taxon>
        <taxon>Pseudomonadati</taxon>
        <taxon>Bacteroidota</taxon>
        <taxon>Sphingobacteriia</taxon>
        <taxon>Sphingobacteriales</taxon>
        <taxon>Sphingobacteriaceae</taxon>
        <taxon>Pedobacter</taxon>
    </lineage>
</organism>
<dbReference type="InterPro" id="IPR050563">
    <property type="entry name" value="4-hydroxybenzoyl-CoA_TE"/>
</dbReference>
<evidence type="ECO:0000313" key="4">
    <source>
        <dbReference type="Proteomes" id="UP000198836"/>
    </source>
</evidence>
<dbReference type="EMBL" id="FOJM01000001">
    <property type="protein sequence ID" value="SFA38694.1"/>
    <property type="molecule type" value="Genomic_DNA"/>
</dbReference>
<dbReference type="RefSeq" id="WP_090979446.1">
    <property type="nucleotide sequence ID" value="NZ_FOJM01000001.1"/>
</dbReference>
<dbReference type="InterPro" id="IPR006684">
    <property type="entry name" value="YbgC/YbaW"/>
</dbReference>
<gene>
    <name evidence="3" type="ORF">SAMN04488511_101266</name>
</gene>
<name>A0A1I0SGQ6_9SPHI</name>
<dbReference type="NCBIfam" id="TIGR00051">
    <property type="entry name" value="YbgC/FadM family acyl-CoA thioesterase"/>
    <property type="match status" value="1"/>
</dbReference>
<dbReference type="STRING" id="332999.SAMN04488511_101266"/>
<dbReference type="AlphaFoldDB" id="A0A1I0SGQ6"/>
<dbReference type="InterPro" id="IPR029069">
    <property type="entry name" value="HotDog_dom_sf"/>
</dbReference>
<proteinExistence type="inferred from homology"/>
<evidence type="ECO:0000256" key="2">
    <source>
        <dbReference type="ARBA" id="ARBA00022801"/>
    </source>
</evidence>
<comment type="similarity">
    <text evidence="1">Belongs to the 4-hydroxybenzoyl-CoA thioesterase family.</text>
</comment>
<evidence type="ECO:0000313" key="3">
    <source>
        <dbReference type="EMBL" id="SFA38694.1"/>
    </source>
</evidence>